<sequence>MKLPNADQANLGDKLERYCLNPEHSKGKHKALLFKQRLGITLANKEILENALKKAVMEGEAELYKIDQYGTHYDLKFNLCTDIGESLILSCWIVQITENFPRLTNVYPIN</sequence>
<protein>
    <recommendedName>
        <fullName evidence="1">DUF6883 domain-containing protein</fullName>
    </recommendedName>
</protein>
<evidence type="ECO:0000313" key="3">
    <source>
        <dbReference type="Proteomes" id="UP000034103"/>
    </source>
</evidence>
<dbReference type="EMBL" id="CP011304">
    <property type="protein sequence ID" value="AKE63388.1"/>
    <property type="molecule type" value="Genomic_DNA"/>
</dbReference>
<dbReference type="PATRIC" id="fig|1641812.3.peg.1067"/>
<organism evidence="2 3">
    <name type="scientific">Microcystis aeruginosa NIES-2549</name>
    <dbReference type="NCBI Taxonomy" id="1641812"/>
    <lineage>
        <taxon>Bacteria</taxon>
        <taxon>Bacillati</taxon>
        <taxon>Cyanobacteriota</taxon>
        <taxon>Cyanophyceae</taxon>
        <taxon>Oscillatoriophycideae</taxon>
        <taxon>Chroococcales</taxon>
        <taxon>Microcystaceae</taxon>
        <taxon>Microcystis</taxon>
    </lineage>
</organism>
<reference evidence="2 3" key="1">
    <citation type="journal article" date="2015" name="Genome Announc.">
        <title>Complete Genome Sequence of Microcystis aeruginosa NIES-2549, a Bloom-Forming Cyanobacterium from Lake Kasumigaura, Japan.</title>
        <authorList>
            <person name="Yamaguchi H."/>
            <person name="Suzuki S."/>
            <person name="Tanabe Y."/>
            <person name="Osana Y."/>
            <person name="Shimura Y."/>
            <person name="Ishida K."/>
            <person name="Kawachi M."/>
        </authorList>
    </citation>
    <scope>NUCLEOTIDE SEQUENCE [LARGE SCALE GENOMIC DNA]</scope>
    <source>
        <strain evidence="2 3">NIES-2549</strain>
    </source>
</reference>
<evidence type="ECO:0000259" key="1">
    <source>
        <dbReference type="Pfam" id="PF21814"/>
    </source>
</evidence>
<dbReference type="GeneID" id="66707772"/>
<dbReference type="Pfam" id="PF21814">
    <property type="entry name" value="DUF6883"/>
    <property type="match status" value="1"/>
</dbReference>
<dbReference type="RefSeq" id="WP_002800853.1">
    <property type="nucleotide sequence ID" value="NZ_CP011304.1"/>
</dbReference>
<proteinExistence type="predicted"/>
<dbReference type="AlphaFoldDB" id="A0A0F6RKD7"/>
<evidence type="ECO:0000313" key="2">
    <source>
        <dbReference type="EMBL" id="AKE63388.1"/>
    </source>
</evidence>
<gene>
    <name evidence="2" type="ORF">MYAER_1030</name>
</gene>
<dbReference type="InterPro" id="IPR049250">
    <property type="entry name" value="DUF6883"/>
</dbReference>
<name>A0A0F6RKD7_MICAE</name>
<accession>A0A0F6RKD7</accession>
<dbReference type="HOGENOM" id="CLU_137827_0_0_3"/>
<dbReference type="Proteomes" id="UP000034103">
    <property type="component" value="Chromosome"/>
</dbReference>
<feature type="domain" description="DUF6883" evidence="1">
    <location>
        <begin position="2"/>
        <end position="109"/>
    </location>
</feature>